<dbReference type="InterPro" id="IPR050445">
    <property type="entry name" value="Bact_polysacc_biosynth/exp"/>
</dbReference>
<reference evidence="1" key="2">
    <citation type="journal article" date="2014" name="ISME J.">
        <title>Microbial stratification in low pH oxic and suboxic macroscopic growths along an acid mine drainage.</title>
        <authorList>
            <person name="Mendez-Garcia C."/>
            <person name="Mesa V."/>
            <person name="Sprenger R.R."/>
            <person name="Richter M."/>
            <person name="Diez M.S."/>
            <person name="Solano J."/>
            <person name="Bargiela R."/>
            <person name="Golyshina O.V."/>
            <person name="Manteca A."/>
            <person name="Ramos J.L."/>
            <person name="Gallego J.R."/>
            <person name="Llorente I."/>
            <person name="Martins Dos Santos V.A."/>
            <person name="Jensen O.N."/>
            <person name="Pelaez A.I."/>
            <person name="Sanchez J."/>
            <person name="Ferrer M."/>
        </authorList>
    </citation>
    <scope>NUCLEOTIDE SEQUENCE</scope>
</reference>
<evidence type="ECO:0000313" key="1">
    <source>
        <dbReference type="EMBL" id="EQD34166.1"/>
    </source>
</evidence>
<reference evidence="1" key="1">
    <citation type="submission" date="2013-08" db="EMBL/GenBank/DDBJ databases">
        <authorList>
            <person name="Mendez C."/>
            <person name="Richter M."/>
            <person name="Ferrer M."/>
            <person name="Sanchez J."/>
        </authorList>
    </citation>
    <scope>NUCLEOTIDE SEQUENCE</scope>
</reference>
<dbReference type="EMBL" id="AUZX01013890">
    <property type="protein sequence ID" value="EQD34166.1"/>
    <property type="molecule type" value="Genomic_DNA"/>
</dbReference>
<organism evidence="1">
    <name type="scientific">mine drainage metagenome</name>
    <dbReference type="NCBI Taxonomy" id="410659"/>
    <lineage>
        <taxon>unclassified sequences</taxon>
        <taxon>metagenomes</taxon>
        <taxon>ecological metagenomes</taxon>
    </lineage>
</organism>
<gene>
    <name evidence="1" type="ORF">B1A_18817</name>
</gene>
<dbReference type="PANTHER" id="PTHR32309:SF31">
    <property type="entry name" value="CAPSULAR EXOPOLYSACCHARIDE FAMILY"/>
    <property type="match status" value="1"/>
</dbReference>
<comment type="caution">
    <text evidence="1">The sequence shown here is derived from an EMBL/GenBank/DDBJ whole genome shotgun (WGS) entry which is preliminary data.</text>
</comment>
<dbReference type="AlphaFoldDB" id="T0YFJ6"/>
<feature type="non-terminal residue" evidence="1">
    <location>
        <position position="1"/>
    </location>
</feature>
<sequence length="184" mass="19859">AAQQQDVIDKLRRNLDIVGYLAPQRASAALFTISYKDPDRARAEQVVGKLLDSFVQGTLFTKNQGSRQAVTFLNRQIAAYGKKLNGIEQQLASFQRRNIGLLPNTQGSHLTVNQTGAGALTVGMVQGQSGSYFGELQADLNALTRDRQRLYVAERTRAELAAELRAGQQFTVSAHGAPVASGAG</sequence>
<dbReference type="PANTHER" id="PTHR32309">
    <property type="entry name" value="TYROSINE-PROTEIN KINASE"/>
    <property type="match status" value="1"/>
</dbReference>
<proteinExistence type="predicted"/>
<protein>
    <submittedName>
        <fullName evidence="1">Polysaccharide chain length determinant protein</fullName>
    </submittedName>
</protein>
<feature type="non-terminal residue" evidence="1">
    <location>
        <position position="184"/>
    </location>
</feature>
<accession>T0YFJ6</accession>
<name>T0YFJ6_9ZZZZ</name>